<name>A0A0E9TEH3_ANGAN</name>
<sequence>MAATERSGLYIYPSAGNNRIVQLGPCRLN</sequence>
<organism evidence="1">
    <name type="scientific">Anguilla anguilla</name>
    <name type="common">European freshwater eel</name>
    <name type="synonym">Muraena anguilla</name>
    <dbReference type="NCBI Taxonomy" id="7936"/>
    <lineage>
        <taxon>Eukaryota</taxon>
        <taxon>Metazoa</taxon>
        <taxon>Chordata</taxon>
        <taxon>Craniata</taxon>
        <taxon>Vertebrata</taxon>
        <taxon>Euteleostomi</taxon>
        <taxon>Actinopterygii</taxon>
        <taxon>Neopterygii</taxon>
        <taxon>Teleostei</taxon>
        <taxon>Anguilliformes</taxon>
        <taxon>Anguillidae</taxon>
        <taxon>Anguilla</taxon>
    </lineage>
</organism>
<accession>A0A0E9TEH3</accession>
<reference evidence="1" key="1">
    <citation type="submission" date="2014-11" db="EMBL/GenBank/DDBJ databases">
        <authorList>
            <person name="Amaro Gonzalez C."/>
        </authorList>
    </citation>
    <scope>NUCLEOTIDE SEQUENCE</scope>
</reference>
<proteinExistence type="predicted"/>
<protein>
    <submittedName>
        <fullName evidence="1">Uncharacterized protein</fullName>
    </submittedName>
</protein>
<reference evidence="1" key="2">
    <citation type="journal article" date="2015" name="Fish Shellfish Immunol.">
        <title>Early steps in the European eel (Anguilla anguilla)-Vibrio vulnificus interaction in the gills: Role of the RtxA13 toxin.</title>
        <authorList>
            <person name="Callol A."/>
            <person name="Pajuelo D."/>
            <person name="Ebbesson L."/>
            <person name="Teles M."/>
            <person name="MacKenzie S."/>
            <person name="Amaro C."/>
        </authorList>
    </citation>
    <scope>NUCLEOTIDE SEQUENCE</scope>
</reference>
<dbReference type="EMBL" id="GBXM01057434">
    <property type="protein sequence ID" value="JAH51143.1"/>
    <property type="molecule type" value="Transcribed_RNA"/>
</dbReference>
<evidence type="ECO:0000313" key="1">
    <source>
        <dbReference type="EMBL" id="JAH51143.1"/>
    </source>
</evidence>
<dbReference type="AlphaFoldDB" id="A0A0E9TEH3"/>